<feature type="binding site" evidence="6">
    <location>
        <position position="78"/>
    </location>
    <ligand>
        <name>S-adenosyl-L-methionine</name>
        <dbReference type="ChEBI" id="CHEBI:59789"/>
    </ligand>
</feature>
<dbReference type="GO" id="GO:0071424">
    <property type="term" value="F:rRNA (cytosine-N4-)-methyltransferase activity"/>
    <property type="evidence" value="ECO:0007669"/>
    <property type="project" value="UniProtKB-UniRule"/>
</dbReference>
<accession>A0A2S7SWS1</accession>
<dbReference type="Pfam" id="PF01795">
    <property type="entry name" value="Methyltransf_5"/>
    <property type="match status" value="1"/>
</dbReference>
<dbReference type="RefSeq" id="WP_105039703.1">
    <property type="nucleotide sequence ID" value="NZ_PPSL01000003.1"/>
</dbReference>
<proteinExistence type="inferred from homology"/>
<evidence type="ECO:0000256" key="6">
    <source>
        <dbReference type="HAMAP-Rule" id="MF_01007"/>
    </source>
</evidence>
<protein>
    <recommendedName>
        <fullName evidence="6">Ribosomal RNA small subunit methyltransferase H</fullName>
        <ecNumber evidence="6">2.1.1.199</ecNumber>
    </recommendedName>
    <alternativeName>
        <fullName evidence="6">16S rRNA m(4)C1402 methyltransferase</fullName>
    </alternativeName>
    <alternativeName>
        <fullName evidence="6">rRNA (cytosine-N(4)-)-methyltransferase RsmH</fullName>
    </alternativeName>
</protein>
<evidence type="ECO:0000313" key="8">
    <source>
        <dbReference type="Proteomes" id="UP000239872"/>
    </source>
</evidence>
<dbReference type="GO" id="GO:0070475">
    <property type="term" value="P:rRNA base methylation"/>
    <property type="evidence" value="ECO:0007669"/>
    <property type="project" value="UniProtKB-UniRule"/>
</dbReference>
<evidence type="ECO:0000313" key="7">
    <source>
        <dbReference type="EMBL" id="PQJ10976.1"/>
    </source>
</evidence>
<keyword evidence="8" id="KW-1185">Reference proteome</keyword>
<dbReference type="Gene3D" id="1.10.150.170">
    <property type="entry name" value="Putative methyltransferase TM0872, insert domain"/>
    <property type="match status" value="1"/>
</dbReference>
<keyword evidence="3 6" id="KW-0489">Methyltransferase</keyword>
<dbReference type="PANTHER" id="PTHR11265:SF0">
    <property type="entry name" value="12S RRNA N4-METHYLCYTIDINE METHYLTRANSFERASE"/>
    <property type="match status" value="1"/>
</dbReference>
<dbReference type="Gene3D" id="3.40.50.150">
    <property type="entry name" value="Vaccinia Virus protein VP39"/>
    <property type="match status" value="1"/>
</dbReference>
<dbReference type="NCBIfam" id="TIGR00006">
    <property type="entry name" value="16S rRNA (cytosine(1402)-N(4))-methyltransferase RsmH"/>
    <property type="match status" value="1"/>
</dbReference>
<dbReference type="InterPro" id="IPR023397">
    <property type="entry name" value="SAM-dep_MeTrfase_MraW_recog"/>
</dbReference>
<feature type="binding site" evidence="6">
    <location>
        <position position="99"/>
    </location>
    <ligand>
        <name>S-adenosyl-L-methionine</name>
        <dbReference type="ChEBI" id="CHEBI:59789"/>
    </ligand>
</feature>
<comment type="function">
    <text evidence="6">Specifically methylates the N4 position of cytidine in position 1402 (C1402) of 16S rRNA.</text>
</comment>
<dbReference type="GO" id="GO:0005737">
    <property type="term" value="C:cytoplasm"/>
    <property type="evidence" value="ECO:0007669"/>
    <property type="project" value="UniProtKB-SubCell"/>
</dbReference>
<evidence type="ECO:0000256" key="3">
    <source>
        <dbReference type="ARBA" id="ARBA00022603"/>
    </source>
</evidence>
<sequence>MSNPDFYHTTVLLNETVDGLDIKENGTYVDATFGGGGHSRLILSKLGPEGRLIAFDQDEDAWRNKPDDDRLIPVTENFKYLRRFLRLHGINEVDGILADLGVSSFQFDTAERGFSLRFDGPLDMRMDKRSELTAAEILRTYTEPQLHKLFEQYGEVRNSKQLAKHIVDNRKAMKITTIAALKAMLAPVMRGGNPNKYLAQVFQALRIEVNDELGVLKDFLQQSAQSLKPGGRLSVISFHSLEDRIVKQYIKRGVWDDNEESKQVLRPINNKPIEPTEQELKANNRARSARLRIAERL</sequence>
<dbReference type="EC" id="2.1.1.199" evidence="6"/>
<dbReference type="InterPro" id="IPR029063">
    <property type="entry name" value="SAM-dependent_MTases_sf"/>
</dbReference>
<evidence type="ECO:0000256" key="4">
    <source>
        <dbReference type="ARBA" id="ARBA00022679"/>
    </source>
</evidence>
<dbReference type="SUPFAM" id="SSF81799">
    <property type="entry name" value="Putative methyltransferase TM0872, insert domain"/>
    <property type="match status" value="1"/>
</dbReference>
<keyword evidence="6" id="KW-0963">Cytoplasm</keyword>
<name>A0A2S7SWS1_9BACT</name>
<dbReference type="PIRSF" id="PIRSF004486">
    <property type="entry name" value="MraW"/>
    <property type="match status" value="1"/>
</dbReference>
<evidence type="ECO:0000256" key="5">
    <source>
        <dbReference type="ARBA" id="ARBA00022691"/>
    </source>
</evidence>
<dbReference type="HAMAP" id="MF_01007">
    <property type="entry name" value="16SrRNA_methyltr_H"/>
    <property type="match status" value="1"/>
</dbReference>
<comment type="subcellular location">
    <subcellularLocation>
        <location evidence="6">Cytoplasm</location>
    </subcellularLocation>
</comment>
<keyword evidence="4 6" id="KW-0808">Transferase</keyword>
<feature type="binding site" evidence="6">
    <location>
        <position position="56"/>
    </location>
    <ligand>
        <name>S-adenosyl-L-methionine</name>
        <dbReference type="ChEBI" id="CHEBI:59789"/>
    </ligand>
</feature>
<keyword evidence="2 6" id="KW-0698">rRNA processing</keyword>
<comment type="caution">
    <text evidence="7">The sequence shown here is derived from an EMBL/GenBank/DDBJ whole genome shotgun (WGS) entry which is preliminary data.</text>
</comment>
<dbReference type="SUPFAM" id="SSF53335">
    <property type="entry name" value="S-adenosyl-L-methionine-dependent methyltransferases"/>
    <property type="match status" value="1"/>
</dbReference>
<comment type="similarity">
    <text evidence="1 6">Belongs to the methyltransferase superfamily. RsmH family.</text>
</comment>
<comment type="catalytic activity">
    <reaction evidence="6">
        <text>cytidine(1402) in 16S rRNA + S-adenosyl-L-methionine = N(4)-methylcytidine(1402) in 16S rRNA + S-adenosyl-L-homocysteine + H(+)</text>
        <dbReference type="Rhea" id="RHEA:42928"/>
        <dbReference type="Rhea" id="RHEA-COMP:10286"/>
        <dbReference type="Rhea" id="RHEA-COMP:10287"/>
        <dbReference type="ChEBI" id="CHEBI:15378"/>
        <dbReference type="ChEBI" id="CHEBI:57856"/>
        <dbReference type="ChEBI" id="CHEBI:59789"/>
        <dbReference type="ChEBI" id="CHEBI:74506"/>
        <dbReference type="ChEBI" id="CHEBI:82748"/>
        <dbReference type="EC" id="2.1.1.199"/>
    </reaction>
</comment>
<dbReference type="Proteomes" id="UP000239872">
    <property type="component" value="Unassembled WGS sequence"/>
</dbReference>
<evidence type="ECO:0000256" key="1">
    <source>
        <dbReference type="ARBA" id="ARBA00010396"/>
    </source>
</evidence>
<feature type="binding site" evidence="6">
    <location>
        <position position="106"/>
    </location>
    <ligand>
        <name>S-adenosyl-L-methionine</name>
        <dbReference type="ChEBI" id="CHEBI:59789"/>
    </ligand>
</feature>
<dbReference type="PANTHER" id="PTHR11265">
    <property type="entry name" value="S-ADENOSYL-METHYLTRANSFERASE MRAW"/>
    <property type="match status" value="1"/>
</dbReference>
<dbReference type="AlphaFoldDB" id="A0A2S7SWS1"/>
<dbReference type="OrthoDB" id="9806637at2"/>
<evidence type="ECO:0000256" key="2">
    <source>
        <dbReference type="ARBA" id="ARBA00022552"/>
    </source>
</evidence>
<organism evidence="7 8">
    <name type="scientific">Flavipsychrobacter stenotrophus</name>
    <dbReference type="NCBI Taxonomy" id="2077091"/>
    <lineage>
        <taxon>Bacteria</taxon>
        <taxon>Pseudomonadati</taxon>
        <taxon>Bacteroidota</taxon>
        <taxon>Chitinophagia</taxon>
        <taxon>Chitinophagales</taxon>
        <taxon>Chitinophagaceae</taxon>
        <taxon>Flavipsychrobacter</taxon>
    </lineage>
</organism>
<dbReference type="InterPro" id="IPR002903">
    <property type="entry name" value="RsmH"/>
</dbReference>
<dbReference type="EMBL" id="PPSL01000003">
    <property type="protein sequence ID" value="PQJ10976.1"/>
    <property type="molecule type" value="Genomic_DNA"/>
</dbReference>
<feature type="binding site" evidence="6">
    <location>
        <begin position="36"/>
        <end position="38"/>
    </location>
    <ligand>
        <name>S-adenosyl-L-methionine</name>
        <dbReference type="ChEBI" id="CHEBI:59789"/>
    </ligand>
</feature>
<keyword evidence="5 6" id="KW-0949">S-adenosyl-L-methionine</keyword>
<reference evidence="7 8" key="1">
    <citation type="submission" date="2018-01" db="EMBL/GenBank/DDBJ databases">
        <title>A novel member of the phylum Bacteroidetes isolated from glacier ice.</title>
        <authorList>
            <person name="Liu Q."/>
            <person name="Xin Y.-H."/>
        </authorList>
    </citation>
    <scope>NUCLEOTIDE SEQUENCE [LARGE SCALE GENOMIC DNA]</scope>
    <source>
        <strain evidence="7 8">RB1R16</strain>
    </source>
</reference>
<gene>
    <name evidence="6" type="primary">rsmH</name>
    <name evidence="7" type="ORF">CJD36_013485</name>
</gene>